<reference evidence="2" key="1">
    <citation type="submission" date="2020-05" db="UniProtKB">
        <authorList>
            <consortium name="EnsemblMetazoa"/>
        </authorList>
    </citation>
    <scope>IDENTIFICATION</scope>
    <source>
        <strain evidence="2">BB02</strain>
    </source>
</reference>
<dbReference type="AlphaFoldDB" id="A0A2C9LDX7"/>
<sequence length="293" mass="31727">MALRRGKETHKPCIAAINALKKEAQSMHTAASNDTEAGKAVSSNQAQGNKDINFGWFTLPGAVPDSELESRADQGDHGLQQAPASRASGYPQDIRPNLQSRSASRPPSHTGAPPGQTNGGLSCGPNYPCPPPKTSLRPSTQQGQQLHFGAAYQGDGSDRLVVDHSICDIGQGEGLCPAVDAMQSCDDDHHIIDWPISSIAQEYMKTQRQAVAQNKARPGTQGCKVPVPPTPLPPLTFGGYSKSARPTYETWRDQWHKTNNCRQHKPPYYVSDNINFNNCNSVTDRDEAIVSMD</sequence>
<dbReference type="EnsemblMetazoa" id="BGLB029874-RA">
    <property type="protein sequence ID" value="BGLB029874-PA"/>
    <property type="gene ID" value="BGLB029874"/>
</dbReference>
<dbReference type="Proteomes" id="UP000076420">
    <property type="component" value="Unassembled WGS sequence"/>
</dbReference>
<dbReference type="OrthoDB" id="6101551at2759"/>
<feature type="region of interest" description="Disordered" evidence="1">
    <location>
        <begin position="25"/>
        <end position="144"/>
    </location>
</feature>
<evidence type="ECO:0000313" key="3">
    <source>
        <dbReference type="Proteomes" id="UP000076420"/>
    </source>
</evidence>
<feature type="compositionally biased region" description="Polar residues" evidence="1">
    <location>
        <begin position="97"/>
        <end position="107"/>
    </location>
</feature>
<dbReference type="RefSeq" id="XP_013093801.2">
    <property type="nucleotide sequence ID" value="XM_013238347.2"/>
</dbReference>
<gene>
    <name evidence="2" type="primary">106077620</name>
</gene>
<evidence type="ECO:0000256" key="1">
    <source>
        <dbReference type="SAM" id="MobiDB-lite"/>
    </source>
</evidence>
<protein>
    <submittedName>
        <fullName evidence="2">Uncharacterized protein</fullName>
    </submittedName>
</protein>
<accession>A0A2C9LDX7</accession>
<organism evidence="2 3">
    <name type="scientific">Biomphalaria glabrata</name>
    <name type="common">Bloodfluke planorb</name>
    <name type="synonym">Freshwater snail</name>
    <dbReference type="NCBI Taxonomy" id="6526"/>
    <lineage>
        <taxon>Eukaryota</taxon>
        <taxon>Metazoa</taxon>
        <taxon>Spiralia</taxon>
        <taxon>Lophotrochozoa</taxon>
        <taxon>Mollusca</taxon>
        <taxon>Gastropoda</taxon>
        <taxon>Heterobranchia</taxon>
        <taxon>Euthyneura</taxon>
        <taxon>Panpulmonata</taxon>
        <taxon>Hygrophila</taxon>
        <taxon>Lymnaeoidea</taxon>
        <taxon>Planorbidae</taxon>
        <taxon>Biomphalaria</taxon>
    </lineage>
</organism>
<dbReference type="VEuPathDB" id="VectorBase:BGLB029874"/>
<feature type="compositionally biased region" description="Polar residues" evidence="1">
    <location>
        <begin position="26"/>
        <end position="50"/>
    </location>
</feature>
<proteinExistence type="predicted"/>
<dbReference type="RefSeq" id="XP_013093802.2">
    <property type="nucleotide sequence ID" value="XM_013238348.2"/>
</dbReference>
<dbReference type="KEGG" id="bgt:106077620"/>
<evidence type="ECO:0000313" key="2">
    <source>
        <dbReference type="EnsemblMetazoa" id="BGLB029874-PB"/>
    </source>
</evidence>
<name>A0A2C9LDX7_BIOGL</name>
<dbReference type="VEuPathDB" id="VectorBase:BGLAX_030144"/>
<dbReference type="EnsemblMetazoa" id="BGLB029874-RB">
    <property type="protein sequence ID" value="BGLB029874-PB"/>
    <property type="gene ID" value="BGLB029874"/>
</dbReference>